<evidence type="ECO:0000313" key="3">
    <source>
        <dbReference type="Proteomes" id="UP000006242"/>
    </source>
</evidence>
<organism evidence="2 3">
    <name type="scientific">Salinisphaera shabanensis E1L3A</name>
    <dbReference type="NCBI Taxonomy" id="1033802"/>
    <lineage>
        <taxon>Bacteria</taxon>
        <taxon>Pseudomonadati</taxon>
        <taxon>Pseudomonadota</taxon>
        <taxon>Gammaproteobacteria</taxon>
        <taxon>Salinisphaerales</taxon>
        <taxon>Salinisphaeraceae</taxon>
        <taxon>Salinisphaera</taxon>
    </lineage>
</organism>
<evidence type="ECO:0000259" key="1">
    <source>
        <dbReference type="Pfam" id="PF07883"/>
    </source>
</evidence>
<protein>
    <submittedName>
        <fullName evidence="2">CMP-dCMP deaminase zinc-binding protein</fullName>
        <ecNumber evidence="2">3.5.4.1</ecNumber>
    </submittedName>
</protein>
<dbReference type="PANTHER" id="PTHR36114">
    <property type="entry name" value="16.7 KDA PROTEIN IN WHIE LOCUS"/>
    <property type="match status" value="1"/>
</dbReference>
<sequence>MPIPPTVRRATDATEFDTAERCAILEVSNSVDDSAVSIARARVAAGVTTAWHRLHGTAERYLIISGEGIVEVGNDLRDTVTAGDVVWIPPDAAQRIINTGDDELLFYAICTPRFEPACYEALD</sequence>
<keyword evidence="2" id="KW-0378">Hydrolase</keyword>
<dbReference type="InterPro" id="IPR014710">
    <property type="entry name" value="RmlC-like_jellyroll"/>
</dbReference>
<dbReference type="GO" id="GO:0004131">
    <property type="term" value="F:cytosine deaminase activity"/>
    <property type="evidence" value="ECO:0007669"/>
    <property type="project" value="UniProtKB-EC"/>
</dbReference>
<evidence type="ECO:0000313" key="2">
    <source>
        <dbReference type="EMBL" id="ERJ18110.1"/>
    </source>
</evidence>
<dbReference type="SUPFAM" id="SSF51182">
    <property type="entry name" value="RmlC-like cupins"/>
    <property type="match status" value="1"/>
</dbReference>
<gene>
    <name evidence="2" type="ORF">SSPSH_003025</name>
</gene>
<name>U2EJC8_9GAMM</name>
<proteinExistence type="predicted"/>
<dbReference type="InterPro" id="IPR052044">
    <property type="entry name" value="PKS_Associated_Protein"/>
</dbReference>
<dbReference type="eggNOG" id="COG0662">
    <property type="taxonomic scope" value="Bacteria"/>
</dbReference>
<dbReference type="CDD" id="cd02214">
    <property type="entry name" value="cupin_MJ1618"/>
    <property type="match status" value="1"/>
</dbReference>
<dbReference type="AlphaFoldDB" id="U2EJC8"/>
<dbReference type="Proteomes" id="UP000006242">
    <property type="component" value="Unassembled WGS sequence"/>
</dbReference>
<dbReference type="Gene3D" id="2.60.120.10">
    <property type="entry name" value="Jelly Rolls"/>
    <property type="match status" value="1"/>
</dbReference>
<reference evidence="2 3" key="2">
    <citation type="journal article" date="2013" name="PLoS ONE">
        <title>INDIGO - INtegrated Data Warehouse of MIcrobial GenOmes with Examples from the Red Sea Extremophiles.</title>
        <authorList>
            <person name="Alam I."/>
            <person name="Antunes A."/>
            <person name="Kamau A.A."/>
            <person name="Ba Alawi W."/>
            <person name="Kalkatawi M."/>
            <person name="Stingl U."/>
            <person name="Bajic V.B."/>
        </authorList>
    </citation>
    <scope>NUCLEOTIDE SEQUENCE [LARGE SCALE GENOMIC DNA]</scope>
    <source>
        <strain evidence="2 3">E1L3A</strain>
    </source>
</reference>
<dbReference type="InterPro" id="IPR011051">
    <property type="entry name" value="RmlC_Cupin_sf"/>
</dbReference>
<dbReference type="EMBL" id="AFNV02000023">
    <property type="protein sequence ID" value="ERJ18110.1"/>
    <property type="molecule type" value="Genomic_DNA"/>
</dbReference>
<comment type="caution">
    <text evidence="2">The sequence shown here is derived from an EMBL/GenBank/DDBJ whole genome shotgun (WGS) entry which is preliminary data.</text>
</comment>
<dbReference type="PANTHER" id="PTHR36114:SF8">
    <property type="entry name" value="CUPIN TYPE-1 DOMAIN-CONTAINING PROTEIN"/>
    <property type="match status" value="1"/>
</dbReference>
<reference evidence="2 3" key="1">
    <citation type="journal article" date="2011" name="J. Bacteriol.">
        <title>Genome sequence of Salinisphaera shabanensis, a gammaproteobacterium from the harsh, variable environment of the brine-seawater interface of the Shaban Deep in the Red Sea.</title>
        <authorList>
            <person name="Antunes A."/>
            <person name="Alam I."/>
            <person name="Bajic V.B."/>
            <person name="Stingl U."/>
        </authorList>
    </citation>
    <scope>NUCLEOTIDE SEQUENCE [LARGE SCALE GENOMIC DNA]</scope>
    <source>
        <strain evidence="2 3">E1L3A</strain>
    </source>
</reference>
<keyword evidence="3" id="KW-1185">Reference proteome</keyword>
<dbReference type="STRING" id="1033802.SSPSH_003025"/>
<dbReference type="EC" id="3.5.4.1" evidence="2"/>
<accession>U2EJC8</accession>
<dbReference type="Pfam" id="PF07883">
    <property type="entry name" value="Cupin_2"/>
    <property type="match status" value="1"/>
</dbReference>
<dbReference type="InterPro" id="IPR013096">
    <property type="entry name" value="Cupin_2"/>
</dbReference>
<feature type="domain" description="Cupin type-2" evidence="1">
    <location>
        <begin position="42"/>
        <end position="109"/>
    </location>
</feature>
<dbReference type="OrthoDB" id="7870362at2"/>